<comment type="catalytic activity">
    <reaction evidence="6">
        <text>L-seryl-[protein] + ATP = O-phospho-L-seryl-[protein] + ADP + H(+)</text>
        <dbReference type="Rhea" id="RHEA:17989"/>
        <dbReference type="Rhea" id="RHEA-COMP:9863"/>
        <dbReference type="Rhea" id="RHEA-COMP:11604"/>
        <dbReference type="ChEBI" id="CHEBI:15378"/>
        <dbReference type="ChEBI" id="CHEBI:29999"/>
        <dbReference type="ChEBI" id="CHEBI:30616"/>
        <dbReference type="ChEBI" id="CHEBI:83421"/>
        <dbReference type="ChEBI" id="CHEBI:456216"/>
        <dbReference type="EC" id="2.7.11.22"/>
    </reaction>
</comment>
<dbReference type="GO" id="GO:0005737">
    <property type="term" value="C:cytoplasm"/>
    <property type="evidence" value="ECO:0007669"/>
    <property type="project" value="TreeGrafter"/>
</dbReference>
<dbReference type="PANTHER" id="PTHR24056:SF576">
    <property type="entry name" value="SERINE_THREONINE-PROTEIN KINASE CSK1"/>
    <property type="match status" value="1"/>
</dbReference>
<evidence type="ECO:0000259" key="7">
    <source>
        <dbReference type="PROSITE" id="PS50011"/>
    </source>
</evidence>
<accession>A0A2J6S9N4</accession>
<reference evidence="8 9" key="1">
    <citation type="submission" date="2016-04" db="EMBL/GenBank/DDBJ databases">
        <title>A degradative enzymes factory behind the ericoid mycorrhizal symbiosis.</title>
        <authorList>
            <consortium name="DOE Joint Genome Institute"/>
            <person name="Martino E."/>
            <person name="Morin E."/>
            <person name="Grelet G."/>
            <person name="Kuo A."/>
            <person name="Kohler A."/>
            <person name="Daghino S."/>
            <person name="Barry K."/>
            <person name="Choi C."/>
            <person name="Cichocki N."/>
            <person name="Clum A."/>
            <person name="Copeland A."/>
            <person name="Hainaut M."/>
            <person name="Haridas S."/>
            <person name="Labutti K."/>
            <person name="Lindquist E."/>
            <person name="Lipzen A."/>
            <person name="Khouja H.-R."/>
            <person name="Murat C."/>
            <person name="Ohm R."/>
            <person name="Olson A."/>
            <person name="Spatafora J."/>
            <person name="Veneault-Fourrey C."/>
            <person name="Henrissat B."/>
            <person name="Grigoriev I."/>
            <person name="Martin F."/>
            <person name="Perotto S."/>
        </authorList>
    </citation>
    <scope>NUCLEOTIDE SEQUENCE [LARGE SCALE GENOMIC DNA]</scope>
    <source>
        <strain evidence="8 9">F</strain>
    </source>
</reference>
<keyword evidence="8" id="KW-0418">Kinase</keyword>
<dbReference type="GO" id="GO:0005524">
    <property type="term" value="F:ATP binding"/>
    <property type="evidence" value="ECO:0007669"/>
    <property type="project" value="UniProtKB-KW"/>
</dbReference>
<dbReference type="SUPFAM" id="SSF56112">
    <property type="entry name" value="Protein kinase-like (PK-like)"/>
    <property type="match status" value="1"/>
</dbReference>
<dbReference type="InterPro" id="IPR000719">
    <property type="entry name" value="Prot_kinase_dom"/>
</dbReference>
<feature type="domain" description="Protein kinase" evidence="7">
    <location>
        <begin position="90"/>
        <end position="377"/>
    </location>
</feature>
<evidence type="ECO:0000256" key="5">
    <source>
        <dbReference type="ARBA" id="ARBA00047811"/>
    </source>
</evidence>
<dbReference type="PANTHER" id="PTHR24056">
    <property type="entry name" value="CELL DIVISION PROTEIN KINASE"/>
    <property type="match status" value="1"/>
</dbReference>
<dbReference type="Gene3D" id="3.30.200.20">
    <property type="entry name" value="Phosphorylase Kinase, domain 1"/>
    <property type="match status" value="1"/>
</dbReference>
<dbReference type="EC" id="2.7.11.22" evidence="2"/>
<dbReference type="InterPro" id="IPR008271">
    <property type="entry name" value="Ser/Thr_kinase_AS"/>
</dbReference>
<dbReference type="GO" id="GO:0000082">
    <property type="term" value="P:G1/S transition of mitotic cell cycle"/>
    <property type="evidence" value="ECO:0007669"/>
    <property type="project" value="TreeGrafter"/>
</dbReference>
<dbReference type="GO" id="GO:0000307">
    <property type="term" value="C:cyclin-dependent protein kinase holoenzyme complex"/>
    <property type="evidence" value="ECO:0007669"/>
    <property type="project" value="TreeGrafter"/>
</dbReference>
<evidence type="ECO:0000256" key="3">
    <source>
        <dbReference type="ARBA" id="ARBA00022741"/>
    </source>
</evidence>
<dbReference type="GO" id="GO:0030332">
    <property type="term" value="F:cyclin binding"/>
    <property type="evidence" value="ECO:0007669"/>
    <property type="project" value="TreeGrafter"/>
</dbReference>
<dbReference type="SMART" id="SM00220">
    <property type="entry name" value="S_TKc"/>
    <property type="match status" value="1"/>
</dbReference>
<dbReference type="GO" id="GO:0007165">
    <property type="term" value="P:signal transduction"/>
    <property type="evidence" value="ECO:0007669"/>
    <property type="project" value="TreeGrafter"/>
</dbReference>
<dbReference type="GO" id="GO:0005634">
    <property type="term" value="C:nucleus"/>
    <property type="evidence" value="ECO:0007669"/>
    <property type="project" value="TreeGrafter"/>
</dbReference>
<dbReference type="GO" id="GO:0010389">
    <property type="term" value="P:regulation of G2/M transition of mitotic cell cycle"/>
    <property type="evidence" value="ECO:0007669"/>
    <property type="project" value="TreeGrafter"/>
</dbReference>
<dbReference type="Gene3D" id="1.10.510.10">
    <property type="entry name" value="Transferase(Phosphotransferase) domain 1"/>
    <property type="match status" value="1"/>
</dbReference>
<evidence type="ECO:0000256" key="2">
    <source>
        <dbReference type="ARBA" id="ARBA00012425"/>
    </source>
</evidence>
<keyword evidence="8" id="KW-0808">Transferase</keyword>
<evidence type="ECO:0000256" key="1">
    <source>
        <dbReference type="ARBA" id="ARBA00006485"/>
    </source>
</evidence>
<dbReference type="InterPro" id="IPR011009">
    <property type="entry name" value="Kinase-like_dom_sf"/>
</dbReference>
<proteinExistence type="inferred from homology"/>
<keyword evidence="9" id="KW-1185">Reference proteome</keyword>
<sequence length="403" mass="44203">MASPSNWRSSLGATERYANIERLTKSIESKGLSSTGTAHKTAFEIEAEAYNTSASRETYNDTCNGIIVSPVDLEHPDVIPDTPGISIGSYQNCHHLASGLVAEVYRSKAVALKVITETRDVEPHNPAREVKILTEASHPTIIDIIETLRDQEGRLVLVFPFMPLTLAKIIGSGAVSESLTRSCFHDLFSALAYLHNNGIIHRDIKPSNLLLKAKTGPAYLSDFGTAWHPTFSAVDEPPDHKVLEVGTTCYRAPETLFGNRSYNPSLDMWAAGTMLVECLRSPPKSLFESRNTSEDGNQLGLILSMFKTLGTPTKETWPEAASFSTPPFEWYQEFPGHSWEELLPGAGESAKDLVKGLVCYESGKRLSASEALKHSFITSKNQDDLGTTQGVQRTAMNSPKFIL</sequence>
<evidence type="ECO:0000313" key="9">
    <source>
        <dbReference type="Proteomes" id="UP000235786"/>
    </source>
</evidence>
<keyword evidence="3" id="KW-0547">Nucleotide-binding</keyword>
<dbReference type="OrthoDB" id="413582at2759"/>
<keyword evidence="4" id="KW-0067">ATP-binding</keyword>
<dbReference type="PROSITE" id="PS50011">
    <property type="entry name" value="PROTEIN_KINASE_DOM"/>
    <property type="match status" value="1"/>
</dbReference>
<gene>
    <name evidence="8" type="ORF">L207DRAFT_576256</name>
</gene>
<dbReference type="EMBL" id="KZ613938">
    <property type="protein sequence ID" value="PMD47479.1"/>
    <property type="molecule type" value="Genomic_DNA"/>
</dbReference>
<dbReference type="Proteomes" id="UP000235786">
    <property type="component" value="Unassembled WGS sequence"/>
</dbReference>
<dbReference type="AlphaFoldDB" id="A0A2J6S9N4"/>
<dbReference type="GO" id="GO:0010468">
    <property type="term" value="P:regulation of gene expression"/>
    <property type="evidence" value="ECO:0007669"/>
    <property type="project" value="TreeGrafter"/>
</dbReference>
<protein>
    <recommendedName>
        <fullName evidence="2">cyclin-dependent kinase</fullName>
        <ecNumber evidence="2">2.7.11.22</ecNumber>
    </recommendedName>
</protein>
<dbReference type="PROSITE" id="PS00108">
    <property type="entry name" value="PROTEIN_KINASE_ST"/>
    <property type="match status" value="1"/>
</dbReference>
<dbReference type="Pfam" id="PF00069">
    <property type="entry name" value="Pkinase"/>
    <property type="match status" value="1"/>
</dbReference>
<dbReference type="InterPro" id="IPR050108">
    <property type="entry name" value="CDK"/>
</dbReference>
<evidence type="ECO:0000256" key="4">
    <source>
        <dbReference type="ARBA" id="ARBA00022840"/>
    </source>
</evidence>
<name>A0A2J6S9N4_HYAVF</name>
<evidence type="ECO:0000256" key="6">
    <source>
        <dbReference type="ARBA" id="ARBA00048367"/>
    </source>
</evidence>
<comment type="catalytic activity">
    <reaction evidence="5">
        <text>L-threonyl-[protein] + ATP = O-phospho-L-threonyl-[protein] + ADP + H(+)</text>
        <dbReference type="Rhea" id="RHEA:46608"/>
        <dbReference type="Rhea" id="RHEA-COMP:11060"/>
        <dbReference type="Rhea" id="RHEA-COMP:11605"/>
        <dbReference type="ChEBI" id="CHEBI:15378"/>
        <dbReference type="ChEBI" id="CHEBI:30013"/>
        <dbReference type="ChEBI" id="CHEBI:30616"/>
        <dbReference type="ChEBI" id="CHEBI:61977"/>
        <dbReference type="ChEBI" id="CHEBI:456216"/>
        <dbReference type="EC" id="2.7.11.22"/>
    </reaction>
</comment>
<evidence type="ECO:0000313" key="8">
    <source>
        <dbReference type="EMBL" id="PMD47479.1"/>
    </source>
</evidence>
<dbReference type="STRING" id="1149755.A0A2J6S9N4"/>
<organism evidence="8 9">
    <name type="scientific">Hyaloscypha variabilis (strain UAMH 11265 / GT02V1 / F)</name>
    <name type="common">Meliniomyces variabilis</name>
    <dbReference type="NCBI Taxonomy" id="1149755"/>
    <lineage>
        <taxon>Eukaryota</taxon>
        <taxon>Fungi</taxon>
        <taxon>Dikarya</taxon>
        <taxon>Ascomycota</taxon>
        <taxon>Pezizomycotina</taxon>
        <taxon>Leotiomycetes</taxon>
        <taxon>Helotiales</taxon>
        <taxon>Hyaloscyphaceae</taxon>
        <taxon>Hyaloscypha</taxon>
        <taxon>Hyaloscypha variabilis</taxon>
    </lineage>
</organism>
<comment type="similarity">
    <text evidence="1">Belongs to the protein kinase superfamily. CMGC Ser/Thr protein kinase family. CDC2/CDKX subfamily.</text>
</comment>
<dbReference type="GO" id="GO:0004693">
    <property type="term" value="F:cyclin-dependent protein serine/threonine kinase activity"/>
    <property type="evidence" value="ECO:0007669"/>
    <property type="project" value="UniProtKB-EC"/>
</dbReference>